<accession>A0A7M2XQ85</accession>
<dbReference type="EMBL" id="CP063450">
    <property type="protein sequence ID" value="QOV99502.1"/>
    <property type="molecule type" value="Genomic_DNA"/>
</dbReference>
<sequence>MLRATDGLIPGGSTILHYVSPDGVVLYLAGGALAGTQGFELGSGADGLGGVASAEDEWDAAGDGIGEYWLGVSFKHGTLDLPIRVSGTTADEFRRRRDWLRQLMPRERQGWMCAYGSGSGWSWIPVRRGSIKPAYTRDPAGKNSATFDVLLLADIPLSRQMDDRPRDWVNTTGASHTAGSLRLYPGRERHGWPKFVFDGPGELRLVYAGNDVPIPYIEAGEQLQIDTTNGAQILRARRPGQPGLGRNLWPLMRGRQFANPLPPGEVTQVNFTVTRATKSTRLAARVPRWQEGLI</sequence>
<reference evidence="1 2" key="1">
    <citation type="submission" date="2020-10" db="EMBL/GenBank/DDBJ databases">
        <title>Whole genome sequence of oil-degrading bacteria Rhodococcus pyridinivorans strain 5Ap.</title>
        <authorList>
            <person name="Akhremchuk A.E."/>
            <person name="Valentovich L.N."/>
            <person name="Charniauskaya M.I."/>
            <person name="Bukliarevich H.A."/>
            <person name="Titok M.A."/>
        </authorList>
    </citation>
    <scope>NUCLEOTIDE SEQUENCE [LARGE SCALE GENOMIC DNA]</scope>
    <source>
        <strain evidence="1 2">5Ap</strain>
    </source>
</reference>
<protein>
    <recommendedName>
        <fullName evidence="3">Tail protein</fullName>
    </recommendedName>
</protein>
<evidence type="ECO:0000313" key="1">
    <source>
        <dbReference type="EMBL" id="QOV99502.1"/>
    </source>
</evidence>
<proteinExistence type="predicted"/>
<name>A0A7M2XQ85_9NOCA</name>
<gene>
    <name evidence="1" type="ORF">INP59_03620</name>
</gene>
<evidence type="ECO:0000313" key="2">
    <source>
        <dbReference type="Proteomes" id="UP000593818"/>
    </source>
</evidence>
<organism evidence="1 2">
    <name type="scientific">Rhodococcus pyridinivorans</name>
    <dbReference type="NCBI Taxonomy" id="103816"/>
    <lineage>
        <taxon>Bacteria</taxon>
        <taxon>Bacillati</taxon>
        <taxon>Actinomycetota</taxon>
        <taxon>Actinomycetes</taxon>
        <taxon>Mycobacteriales</taxon>
        <taxon>Nocardiaceae</taxon>
        <taxon>Rhodococcus</taxon>
    </lineage>
</organism>
<evidence type="ECO:0008006" key="3">
    <source>
        <dbReference type="Google" id="ProtNLM"/>
    </source>
</evidence>
<dbReference type="RefSeq" id="WP_193903125.1">
    <property type="nucleotide sequence ID" value="NZ_CP063450.1"/>
</dbReference>
<dbReference type="Proteomes" id="UP000593818">
    <property type="component" value="Chromosome"/>
</dbReference>
<keyword evidence="2" id="KW-1185">Reference proteome</keyword>
<dbReference type="AlphaFoldDB" id="A0A7M2XQ85"/>